<keyword evidence="11" id="KW-1185">Reference proteome</keyword>
<organism evidence="7 11">
    <name type="scientific">Leishmania donovani</name>
    <dbReference type="NCBI Taxonomy" id="5661"/>
    <lineage>
        <taxon>Eukaryota</taxon>
        <taxon>Discoba</taxon>
        <taxon>Euglenozoa</taxon>
        <taxon>Kinetoplastea</taxon>
        <taxon>Metakinetoplastina</taxon>
        <taxon>Trypanosomatida</taxon>
        <taxon>Trypanosomatidae</taxon>
        <taxon>Leishmaniinae</taxon>
        <taxon>Leishmania</taxon>
    </lineage>
</organism>
<feature type="compositionally biased region" description="Low complexity" evidence="5">
    <location>
        <begin position="1"/>
        <end position="17"/>
    </location>
</feature>
<feature type="region of interest" description="Disordered" evidence="5">
    <location>
        <begin position="191"/>
        <end position="214"/>
    </location>
</feature>
<feature type="compositionally biased region" description="Polar residues" evidence="5">
    <location>
        <begin position="18"/>
        <end position="33"/>
    </location>
</feature>
<reference evidence="10" key="3">
    <citation type="submission" date="2011-02" db="EMBL/GenBank/DDBJ databases">
        <title>Whole genome sequencing of Leishmania donovani clinical lines reveals dynamic variation related to drug resistance.</title>
        <authorList>
            <person name="Downing T."/>
            <person name="Imamura H."/>
            <person name="Sanders M."/>
            <person name="Decuypere S."/>
            <person name="Hertz-Fowler C."/>
            <person name="Clark T.G."/>
            <person name="Rijal S."/>
            <person name="Sundar S."/>
            <person name="Quail M.A."/>
            <person name="De Doncker S."/>
            <person name="Maes I."/>
            <person name="Vanaerschot M."/>
            <person name="Stark O."/>
            <person name="Schonian G."/>
            <person name="Dujardin J.C."/>
            <person name="Berriman M."/>
        </authorList>
    </citation>
    <scope>NUCLEOTIDE SEQUENCE [LARGE SCALE GENOMIC DNA]</scope>
    <source>
        <strain evidence="10">BPK282A1</strain>
    </source>
</reference>
<feature type="compositionally biased region" description="Low complexity" evidence="5">
    <location>
        <begin position="86"/>
        <end position="96"/>
    </location>
</feature>
<keyword evidence="1 4" id="KW-0479">Metal-binding</keyword>
<protein>
    <recommendedName>
        <fullName evidence="6">C3H1-type domain-containing protein</fullName>
    </recommendedName>
</protein>
<evidence type="ECO:0000313" key="10">
    <source>
        <dbReference type="Proteomes" id="UP000008980"/>
    </source>
</evidence>
<sequence>MHPAQSSSSPAAKVPAARTNSTPTFWPSTNSTTGPRLFTHSPYLTTGNIIVSEDLDAVEFVALGGVDGQRSNQGSPITSGPHQGGSSFNASSNSANQLHSPHGYSNGKKNVCRHFINGNCNRGSSCRFYHPGPIHRVITPTRPRTPTQRPLTPLADLAQHNSASAAQSPAHSPHIRPTSVLLFSSPRQSLKLNSGGGSARSNPESFASPLSSPSTSVSAQRSAAFAESPAHVVATAPALSSPSFGPQFSLGSSLGARARCWPGANPLPSLQLPEYLPNGIDDGTAEACISATGADMGPLSRPHSPSSPGPYRLPVYCAGVQLGASSNSGRGERRAALASPHHHRVPGSRFPAASSKTVTSPRRGGVTRNNPYAYSPTRVRPQLSQPMSPLKRTANEPE</sequence>
<gene>
    <name evidence="9" type="ORF">CGC21_22220</name>
    <name evidence="8" type="ORF">LDBPK_281520</name>
    <name evidence="7" type="ORF">LdCL_280019900</name>
</gene>
<dbReference type="Proteomes" id="UP000008980">
    <property type="component" value="Chromosome 28"/>
</dbReference>
<dbReference type="AlphaFoldDB" id="A0A3S7X1G7"/>
<reference evidence="8 10" key="1">
    <citation type="journal article" date="2011" name="Genome Res.">
        <title>Whole genome sequencing of multiple Leishmania donovani clinical isolates provides insights into population structure and mechanisms of drug resistance.</title>
        <authorList>
            <person name="Downing T."/>
            <person name="Imamura H."/>
            <person name="Decuypere S."/>
            <person name="Clark T.G."/>
            <person name="Coombs G.H."/>
            <person name="Cotton J.A."/>
            <person name="Hilley J.D."/>
            <person name="de Doncker S."/>
            <person name="Maes I."/>
            <person name="Mottram J.C."/>
            <person name="Quail M.A."/>
            <person name="Rijal S."/>
            <person name="Sanders M."/>
            <person name="Schonian G."/>
            <person name="Stark O."/>
            <person name="Sundar S."/>
            <person name="Vanaerschot M."/>
            <person name="Hertz-Fowler C."/>
            <person name="Dujardin J.C."/>
            <person name="Berriman M."/>
        </authorList>
    </citation>
    <scope>NUCLEOTIDE SEQUENCE [LARGE SCALE GENOMIC DNA]</scope>
    <source>
        <strain evidence="8 10">BPK282A1</strain>
    </source>
</reference>
<dbReference type="GeneID" id="13386987"/>
<reference evidence="8" key="2">
    <citation type="submission" date="2011-01" db="EMBL/GenBank/DDBJ databases">
        <authorList>
            <person name="Zhao B.P."/>
            <person name="Ren Z.A."/>
            <person name="Li C.D."/>
        </authorList>
    </citation>
    <scope>NUCLEOTIDE SEQUENCE</scope>
    <source>
        <strain evidence="8">BPK282A1</strain>
    </source>
</reference>
<dbReference type="GO" id="GO:0008270">
    <property type="term" value="F:zinc ion binding"/>
    <property type="evidence" value="ECO:0007669"/>
    <property type="project" value="UniProtKB-KW"/>
</dbReference>
<evidence type="ECO:0000313" key="12">
    <source>
        <dbReference type="Proteomes" id="UP000318447"/>
    </source>
</evidence>
<feature type="region of interest" description="Disordered" evidence="5">
    <location>
        <begin position="67"/>
        <end position="102"/>
    </location>
</feature>
<reference evidence="9" key="6">
    <citation type="submission" date="2019-02" db="EMBL/GenBank/DDBJ databases">
        <title>FDA dAtabase for Regulatory Grade micrObial Sequences (FDA-ARGOS): Supporting development and validation of Infectious Disease Dx tests.</title>
        <authorList>
            <person name="Duncan R."/>
            <person name="Fisher C."/>
            <person name="Tallon L.J."/>
            <person name="Sadzewicz L."/>
            <person name="Sengamalay N."/>
            <person name="Ott S."/>
            <person name="Godinez A."/>
            <person name="Nagaraj S."/>
            <person name="Nadendla S."/>
            <person name="Sichtig H."/>
        </authorList>
    </citation>
    <scope>NUCLEOTIDE SEQUENCE</scope>
    <source>
        <strain evidence="9">FDAARGOS_361</strain>
    </source>
</reference>
<evidence type="ECO:0000313" key="11">
    <source>
        <dbReference type="Proteomes" id="UP000274082"/>
    </source>
</evidence>
<accession>E9BJM3</accession>
<evidence type="ECO:0000313" key="7">
    <source>
        <dbReference type="EMBL" id="AYU80303.1"/>
    </source>
</evidence>
<feature type="zinc finger region" description="C3H1-type" evidence="4">
    <location>
        <begin position="106"/>
        <end position="133"/>
    </location>
</feature>
<accession>A0A3S7X1G7</accession>
<feature type="domain" description="C3H1-type" evidence="6">
    <location>
        <begin position="106"/>
        <end position="133"/>
    </location>
</feature>
<dbReference type="KEGG" id="ldo:LDBPK_281520"/>
<dbReference type="VEuPathDB" id="TriTrypDB:LDHU3_28.1950"/>
<dbReference type="SUPFAM" id="SSF90229">
    <property type="entry name" value="CCCH zinc finger"/>
    <property type="match status" value="1"/>
</dbReference>
<feature type="compositionally biased region" description="Low complexity" evidence="5">
    <location>
        <begin position="203"/>
        <end position="214"/>
    </location>
</feature>
<evidence type="ECO:0000256" key="3">
    <source>
        <dbReference type="ARBA" id="ARBA00022833"/>
    </source>
</evidence>
<dbReference type="Gene3D" id="4.10.1000.10">
    <property type="entry name" value="Zinc finger, CCCH-type"/>
    <property type="match status" value="1"/>
</dbReference>
<dbReference type="InterPro" id="IPR036855">
    <property type="entry name" value="Znf_CCCH_sf"/>
</dbReference>
<dbReference type="RefSeq" id="XP_003862251.1">
    <property type="nucleotide sequence ID" value="XM_003862203.1"/>
</dbReference>
<evidence type="ECO:0000259" key="6">
    <source>
        <dbReference type="PROSITE" id="PS50103"/>
    </source>
</evidence>
<proteinExistence type="predicted"/>
<evidence type="ECO:0000256" key="1">
    <source>
        <dbReference type="ARBA" id="ARBA00022723"/>
    </source>
</evidence>
<feature type="compositionally biased region" description="Polar residues" evidence="5">
    <location>
        <begin position="69"/>
        <end position="85"/>
    </location>
</feature>
<evidence type="ECO:0000313" key="9">
    <source>
        <dbReference type="EMBL" id="TPP54285.1"/>
    </source>
</evidence>
<evidence type="ECO:0000313" key="8">
    <source>
        <dbReference type="EMBL" id="CBZ35557.1"/>
    </source>
</evidence>
<dbReference type="Proteomes" id="UP000274082">
    <property type="component" value="Chromosome 28"/>
</dbReference>
<dbReference type="EMBL" id="RHLC01000012">
    <property type="protein sequence ID" value="TPP54285.1"/>
    <property type="molecule type" value="Genomic_DNA"/>
</dbReference>
<dbReference type="EMBL" id="FR799615">
    <property type="protein sequence ID" value="CBZ35557.1"/>
    <property type="molecule type" value="Genomic_DNA"/>
</dbReference>
<dbReference type="Proteomes" id="UP000318447">
    <property type="component" value="Unassembled WGS sequence"/>
</dbReference>
<evidence type="ECO:0000256" key="2">
    <source>
        <dbReference type="ARBA" id="ARBA00022771"/>
    </source>
</evidence>
<dbReference type="OrthoDB" id="263848at2759"/>
<dbReference type="PROSITE" id="PS50103">
    <property type="entry name" value="ZF_C3H1"/>
    <property type="match status" value="1"/>
</dbReference>
<dbReference type="SMR" id="A0A3S7X1G7"/>
<feature type="region of interest" description="Disordered" evidence="5">
    <location>
        <begin position="323"/>
        <end position="398"/>
    </location>
</feature>
<reference evidence="7 11" key="4">
    <citation type="journal article" date="2018" name="Sci. Rep.">
        <title>A complete Leishmania donovani reference genome identifies novel genetic variations associated with virulence.</title>
        <authorList>
            <person name="Lypaczewski P."/>
            <person name="Hoshizaki J."/>
            <person name="Zhang W.-W."/>
            <person name="McCall L.-I."/>
            <person name="Torcivia-Rodriguez J."/>
            <person name="Simonyan V."/>
            <person name="Kaur A."/>
            <person name="Dewar K."/>
            <person name="Matlashewski G."/>
        </authorList>
    </citation>
    <scope>NUCLEOTIDE SEQUENCE [LARGE SCALE GENOMIC DNA]</scope>
    <source>
        <strain evidence="7 11">LdCL</strain>
    </source>
</reference>
<evidence type="ECO:0000256" key="5">
    <source>
        <dbReference type="SAM" id="MobiDB-lite"/>
    </source>
</evidence>
<keyword evidence="3 4" id="KW-0862">Zinc</keyword>
<dbReference type="InterPro" id="IPR000571">
    <property type="entry name" value="Znf_CCCH"/>
</dbReference>
<dbReference type="VEuPathDB" id="TriTrypDB:LdBPK_281520.1"/>
<dbReference type="VEuPathDB" id="TriTrypDB:LdCL_280019900"/>
<dbReference type="EMBL" id="CP029527">
    <property type="protein sequence ID" value="AYU80303.1"/>
    <property type="molecule type" value="Genomic_DNA"/>
</dbReference>
<evidence type="ECO:0000256" key="4">
    <source>
        <dbReference type="PROSITE-ProRule" id="PRU00723"/>
    </source>
</evidence>
<feature type="region of interest" description="Disordered" evidence="5">
    <location>
        <begin position="1"/>
        <end position="33"/>
    </location>
</feature>
<reference evidence="12" key="5">
    <citation type="submission" date="2019-02" db="EMBL/GenBank/DDBJ databases">
        <title>FDA dAtabase for Regulatory Grade micrObial Sequences (FDA-ARGOS): Supporting development and validation of Infectious Disease Dx tests.</title>
        <authorList>
            <person name="Duncan R."/>
            <person name="Fisher C."/>
            <person name="Tallon L."/>
            <person name="Sadzewicz L."/>
            <person name="Sengamalay N."/>
            <person name="Ott S."/>
            <person name="Godinez A."/>
            <person name="Nagaraj S."/>
            <person name="Vavikolanu K."/>
            <person name="Nadendla S."/>
            <person name="Aluvathingal J."/>
            <person name="Sichtig H."/>
        </authorList>
    </citation>
    <scope>NUCLEOTIDE SEQUENCE [LARGE SCALE GENOMIC DNA]</scope>
    <source>
        <strain evidence="12">FDAARGOS_361</strain>
    </source>
</reference>
<name>A0A3S7X1G7_LEIDO</name>
<dbReference type="SMART" id="SM00356">
    <property type="entry name" value="ZnF_C3H1"/>
    <property type="match status" value="1"/>
</dbReference>
<keyword evidence="2 4" id="KW-0863">Zinc-finger</keyword>
<dbReference type="OMA" id="KKNVCRH"/>